<protein>
    <submittedName>
        <fullName evidence="1">Uncharacterized protein</fullName>
    </submittedName>
</protein>
<sequence>MVCSSPEVETETEAGGAADGGRHSVQDRRKIMGFEVCPSSRGTSVDSDRLEYLVKDDAQSNMNHSSRLGNHAPPTFGSSPNLATLVVYINGSQVEDRDSMAVHILEAFMDYSNPAAALFRDLGGLDDTISWLKVEISYVENGSKQGCASTAVYSSGCSGSQVGAGE</sequence>
<organism evidence="1 2">
    <name type="scientific">Vaccinium darrowii</name>
    <dbReference type="NCBI Taxonomy" id="229202"/>
    <lineage>
        <taxon>Eukaryota</taxon>
        <taxon>Viridiplantae</taxon>
        <taxon>Streptophyta</taxon>
        <taxon>Embryophyta</taxon>
        <taxon>Tracheophyta</taxon>
        <taxon>Spermatophyta</taxon>
        <taxon>Magnoliopsida</taxon>
        <taxon>eudicotyledons</taxon>
        <taxon>Gunneridae</taxon>
        <taxon>Pentapetalae</taxon>
        <taxon>asterids</taxon>
        <taxon>Ericales</taxon>
        <taxon>Ericaceae</taxon>
        <taxon>Vaccinioideae</taxon>
        <taxon>Vaccinieae</taxon>
        <taxon>Vaccinium</taxon>
    </lineage>
</organism>
<reference evidence="1 2" key="1">
    <citation type="journal article" date="2021" name="Hortic Res">
        <title>High-quality reference genome and annotation aids understanding of berry development for evergreen blueberry (Vaccinium darrowii).</title>
        <authorList>
            <person name="Yu J."/>
            <person name="Hulse-Kemp A.M."/>
            <person name="Babiker E."/>
            <person name="Staton M."/>
        </authorList>
    </citation>
    <scope>NUCLEOTIDE SEQUENCE [LARGE SCALE GENOMIC DNA]</scope>
    <source>
        <strain evidence="2">cv. NJ 8807/NJ 8810</strain>
        <tissue evidence="1">Young leaf</tissue>
    </source>
</reference>
<accession>A0ACB7Y8E5</accession>
<evidence type="ECO:0000313" key="1">
    <source>
        <dbReference type="EMBL" id="KAH7849812.1"/>
    </source>
</evidence>
<name>A0ACB7Y8E5_9ERIC</name>
<proteinExistence type="predicted"/>
<comment type="caution">
    <text evidence="1">The sequence shown here is derived from an EMBL/GenBank/DDBJ whole genome shotgun (WGS) entry which is preliminary data.</text>
</comment>
<dbReference type="EMBL" id="CM037157">
    <property type="protein sequence ID" value="KAH7849812.1"/>
    <property type="molecule type" value="Genomic_DNA"/>
</dbReference>
<keyword evidence="2" id="KW-1185">Reference proteome</keyword>
<evidence type="ECO:0000313" key="2">
    <source>
        <dbReference type="Proteomes" id="UP000828048"/>
    </source>
</evidence>
<dbReference type="Proteomes" id="UP000828048">
    <property type="component" value="Chromosome 7"/>
</dbReference>
<gene>
    <name evidence="1" type="ORF">Vadar_023370</name>
</gene>